<evidence type="ECO:0008006" key="3">
    <source>
        <dbReference type="Google" id="ProtNLM"/>
    </source>
</evidence>
<reference evidence="1 2" key="1">
    <citation type="journal article" date="2014" name="BMC Genomics">
        <title>Comparison of environmental and isolate Sulfobacillus genomes reveals diverse carbon, sulfur, nitrogen, and hydrogen metabolisms.</title>
        <authorList>
            <person name="Justice N.B."/>
            <person name="Norman A."/>
            <person name="Brown C.T."/>
            <person name="Singh A."/>
            <person name="Thomas B.C."/>
            <person name="Banfield J.F."/>
        </authorList>
    </citation>
    <scope>NUCLEOTIDE SEQUENCE [LARGE SCALE GENOMIC DNA]</scope>
    <source>
        <strain evidence="1">AMDSBA3</strain>
    </source>
</reference>
<dbReference type="EMBL" id="PXYV01000006">
    <property type="protein sequence ID" value="PSR23375.1"/>
    <property type="molecule type" value="Genomic_DNA"/>
</dbReference>
<protein>
    <recommendedName>
        <fullName evidence="3">DUF327 domain-containing protein</fullName>
    </recommendedName>
</protein>
<accession>A0A2T2WMA8</accession>
<evidence type="ECO:0000313" key="1">
    <source>
        <dbReference type="EMBL" id="PSR23375.1"/>
    </source>
</evidence>
<dbReference type="AlphaFoldDB" id="A0A2T2WMA8"/>
<comment type="caution">
    <text evidence="1">The sequence shown here is derived from an EMBL/GenBank/DDBJ whole genome shotgun (WGS) entry which is preliminary data.</text>
</comment>
<gene>
    <name evidence="1" type="ORF">C7B45_03415</name>
</gene>
<evidence type="ECO:0000313" key="2">
    <source>
        <dbReference type="Proteomes" id="UP000241848"/>
    </source>
</evidence>
<dbReference type="InterPro" id="IPR005585">
    <property type="entry name" value="DUF327"/>
</dbReference>
<dbReference type="Gene3D" id="1.20.120.490">
    <property type="entry name" value="Hypothetical protein TM1646-like domain"/>
    <property type="match status" value="1"/>
</dbReference>
<dbReference type="InterPro" id="IPR024042">
    <property type="entry name" value="TM1646-like_dom_sf"/>
</dbReference>
<name>A0A2T2WMA8_9FIRM</name>
<dbReference type="Proteomes" id="UP000241848">
    <property type="component" value="Unassembled WGS sequence"/>
</dbReference>
<proteinExistence type="predicted"/>
<organism evidence="1 2">
    <name type="scientific">Sulfobacillus acidophilus</name>
    <dbReference type="NCBI Taxonomy" id="53633"/>
    <lineage>
        <taxon>Bacteria</taxon>
        <taxon>Bacillati</taxon>
        <taxon>Bacillota</taxon>
        <taxon>Clostridia</taxon>
        <taxon>Eubacteriales</taxon>
        <taxon>Clostridiales Family XVII. Incertae Sedis</taxon>
        <taxon>Sulfobacillus</taxon>
    </lineage>
</organism>
<dbReference type="SUPFAM" id="SSF158397">
    <property type="entry name" value="TM1646-like"/>
    <property type="match status" value="1"/>
</dbReference>
<sequence>MPTTSALNRETLWDTLSQQESLVLENPTTPHIEQYLAIVRSLLQAALKRHSARSAPYWSPKGQFRQMVHIAEVNQALEQLLNDIRAGHPATLLARRLDAIRGLLLDLWL</sequence>
<dbReference type="Pfam" id="PF03885">
    <property type="entry name" value="DUF327"/>
    <property type="match status" value="1"/>
</dbReference>